<gene>
    <name evidence="2" type="ORF">LS71_003705</name>
</gene>
<keyword evidence="1" id="KW-0812">Transmembrane</keyword>
<sequence length="141" mass="15699">MLSFKRAALSSVELVCAIIIFAIVASVGVRYMGYIGHKQCLNELKSRLISTQSALSAYYAQRFLQADSIDTTKAYVILSRLEQNNRAKCAFYVHSGSIMAIVDSKNLQFVLEPASLVINPKISCLLKEALCKDFTDRILDK</sequence>
<keyword evidence="1" id="KW-0472">Membrane</keyword>
<evidence type="ECO:0000256" key="1">
    <source>
        <dbReference type="SAM" id="Phobius"/>
    </source>
</evidence>
<comment type="caution">
    <text evidence="2">The sequence shown here is derived from an EMBL/GenBank/DDBJ whole genome shotgun (WGS) entry which is preliminary data.</text>
</comment>
<keyword evidence="1" id="KW-1133">Transmembrane helix</keyword>
<feature type="transmembrane region" description="Helical" evidence="1">
    <location>
        <begin position="12"/>
        <end position="33"/>
    </location>
</feature>
<dbReference type="AlphaFoldDB" id="A0A4U8TA90"/>
<keyword evidence="3" id="KW-1185">Reference proteome</keyword>
<dbReference type="RefSeq" id="WP_034352770.1">
    <property type="nucleotide sequence ID" value="NZ_JRPR02000002.1"/>
</dbReference>
<evidence type="ECO:0000313" key="2">
    <source>
        <dbReference type="EMBL" id="TLD96725.1"/>
    </source>
</evidence>
<organism evidence="2 3">
    <name type="scientific">Helicobacter jaachi</name>
    <dbReference type="NCBI Taxonomy" id="1677920"/>
    <lineage>
        <taxon>Bacteria</taxon>
        <taxon>Pseudomonadati</taxon>
        <taxon>Campylobacterota</taxon>
        <taxon>Epsilonproteobacteria</taxon>
        <taxon>Campylobacterales</taxon>
        <taxon>Helicobacteraceae</taxon>
        <taxon>Helicobacter</taxon>
    </lineage>
</organism>
<dbReference type="Proteomes" id="UP000029733">
    <property type="component" value="Unassembled WGS sequence"/>
</dbReference>
<dbReference type="OrthoDB" id="5326037at2"/>
<name>A0A4U8TA90_9HELI</name>
<protein>
    <submittedName>
        <fullName evidence="2">Prepilin-type cleavage/methylation domain-containing protein</fullName>
    </submittedName>
</protein>
<reference evidence="2 3" key="1">
    <citation type="journal article" date="2014" name="Genome Announc.">
        <title>Draft genome sequences of eight enterohepatic helicobacter species isolated from both laboratory and wild rodents.</title>
        <authorList>
            <person name="Sheh A."/>
            <person name="Shen Z."/>
            <person name="Fox J.G."/>
        </authorList>
    </citation>
    <scope>NUCLEOTIDE SEQUENCE [LARGE SCALE GENOMIC DNA]</scope>
    <source>
        <strain evidence="2 3">MIT 09-6949</strain>
    </source>
</reference>
<accession>A0A4U8TA90</accession>
<evidence type="ECO:0000313" key="3">
    <source>
        <dbReference type="Proteomes" id="UP000029733"/>
    </source>
</evidence>
<dbReference type="EMBL" id="JRPR02000002">
    <property type="protein sequence ID" value="TLD96725.1"/>
    <property type="molecule type" value="Genomic_DNA"/>
</dbReference>
<dbReference type="STRING" id="1677920.LS71_01625"/>
<proteinExistence type="predicted"/>